<dbReference type="PANTHER" id="PTHR38445">
    <property type="entry name" value="HTH-TYPE TRANSCRIPTIONAL REPRESSOR YTRA"/>
    <property type="match status" value="1"/>
</dbReference>
<evidence type="ECO:0000313" key="5">
    <source>
        <dbReference type="EMBL" id="MEI4550804.1"/>
    </source>
</evidence>
<keyword evidence="3" id="KW-0804">Transcription</keyword>
<evidence type="ECO:0000313" key="6">
    <source>
        <dbReference type="Proteomes" id="UP001382455"/>
    </source>
</evidence>
<organism evidence="5 6">
    <name type="scientific">Pseudoalteromonas spongiae</name>
    <dbReference type="NCBI Taxonomy" id="298657"/>
    <lineage>
        <taxon>Bacteria</taxon>
        <taxon>Pseudomonadati</taxon>
        <taxon>Pseudomonadota</taxon>
        <taxon>Gammaproteobacteria</taxon>
        <taxon>Alteromonadales</taxon>
        <taxon>Pseudoalteromonadaceae</taxon>
        <taxon>Pseudoalteromonas</taxon>
    </lineage>
</organism>
<evidence type="ECO:0000256" key="2">
    <source>
        <dbReference type="ARBA" id="ARBA00023125"/>
    </source>
</evidence>
<dbReference type="CDD" id="cd07377">
    <property type="entry name" value="WHTH_GntR"/>
    <property type="match status" value="1"/>
</dbReference>
<dbReference type="Proteomes" id="UP001382455">
    <property type="component" value="Unassembled WGS sequence"/>
</dbReference>
<evidence type="ECO:0000259" key="4">
    <source>
        <dbReference type="PROSITE" id="PS50949"/>
    </source>
</evidence>
<keyword evidence="1" id="KW-0805">Transcription regulation</keyword>
<proteinExistence type="predicted"/>
<keyword evidence="6" id="KW-1185">Reference proteome</keyword>
<feature type="domain" description="HTH gntR-type" evidence="4">
    <location>
        <begin position="18"/>
        <end position="86"/>
    </location>
</feature>
<gene>
    <name evidence="5" type="ORF">WAE96_14130</name>
</gene>
<dbReference type="RefSeq" id="WP_336435870.1">
    <property type="nucleotide sequence ID" value="NZ_JBAWKS010000001.1"/>
</dbReference>
<dbReference type="Gene3D" id="1.10.10.10">
    <property type="entry name" value="Winged helix-like DNA-binding domain superfamily/Winged helix DNA-binding domain"/>
    <property type="match status" value="1"/>
</dbReference>
<evidence type="ECO:0000256" key="1">
    <source>
        <dbReference type="ARBA" id="ARBA00023015"/>
    </source>
</evidence>
<dbReference type="InterPro" id="IPR000524">
    <property type="entry name" value="Tscrpt_reg_HTH_GntR"/>
</dbReference>
<comment type="caution">
    <text evidence="5">The sequence shown here is derived from an EMBL/GenBank/DDBJ whole genome shotgun (WGS) entry which is preliminary data.</text>
</comment>
<dbReference type="PROSITE" id="PS50949">
    <property type="entry name" value="HTH_GNTR"/>
    <property type="match status" value="1"/>
</dbReference>
<sequence>MSIDLIHAIYTINTQASSALYRQVMEQTKQGIRAGLLQPGQQLPSVRVMASSLQVNPMTISKAYSQLEQQGVLEKRKGIGMLVTEQHNISNYSDALLTQRDQFVTLAKQQKLSDDAIITLVQDALSALSNRT</sequence>
<name>A0ABU8EV04_9GAMM</name>
<dbReference type="InterPro" id="IPR036390">
    <property type="entry name" value="WH_DNA-bd_sf"/>
</dbReference>
<dbReference type="InterPro" id="IPR036388">
    <property type="entry name" value="WH-like_DNA-bd_sf"/>
</dbReference>
<keyword evidence="2" id="KW-0238">DNA-binding</keyword>
<accession>A0ABU8EV04</accession>
<dbReference type="SUPFAM" id="SSF46785">
    <property type="entry name" value="Winged helix' DNA-binding domain"/>
    <property type="match status" value="1"/>
</dbReference>
<dbReference type="PANTHER" id="PTHR38445:SF9">
    <property type="entry name" value="HTH-TYPE TRANSCRIPTIONAL REPRESSOR YTRA"/>
    <property type="match status" value="1"/>
</dbReference>
<dbReference type="EMBL" id="JBAWKS010000001">
    <property type="protein sequence ID" value="MEI4550804.1"/>
    <property type="molecule type" value="Genomic_DNA"/>
</dbReference>
<dbReference type="SMART" id="SM00345">
    <property type="entry name" value="HTH_GNTR"/>
    <property type="match status" value="1"/>
</dbReference>
<dbReference type="Pfam" id="PF00392">
    <property type="entry name" value="GntR"/>
    <property type="match status" value="1"/>
</dbReference>
<reference evidence="5 6" key="1">
    <citation type="submission" date="2023-12" db="EMBL/GenBank/DDBJ databases">
        <title>Friends and Foes: Symbiotic and Algicidal bacterial influence on Karenia brevis blooms.</title>
        <authorList>
            <person name="Fei C."/>
            <person name="Mohamed A.R."/>
            <person name="Booker A."/>
            <person name="Arshad M."/>
            <person name="Klass S."/>
            <person name="Ahn S."/>
            <person name="Gilbert P.M."/>
            <person name="Heil C.A."/>
            <person name="Martinez J.M."/>
            <person name="Amin S.A."/>
        </authorList>
    </citation>
    <scope>NUCLEOTIDE SEQUENCE [LARGE SCALE GENOMIC DNA]</scope>
    <source>
        <strain evidence="5 6">CE15</strain>
    </source>
</reference>
<protein>
    <submittedName>
        <fullName evidence="5">GntR family transcriptional regulator</fullName>
    </submittedName>
</protein>
<evidence type="ECO:0000256" key="3">
    <source>
        <dbReference type="ARBA" id="ARBA00023163"/>
    </source>
</evidence>